<accession>A0A1H6H3T2</accession>
<dbReference type="InterPro" id="IPR012830">
    <property type="entry name" value="Citrate_utilization_prot_B"/>
</dbReference>
<dbReference type="Proteomes" id="UP000182983">
    <property type="component" value="Unassembled WGS sequence"/>
</dbReference>
<name>A0A1H6H3T2_MAGFU</name>
<feature type="transmembrane region" description="Helical" evidence="1">
    <location>
        <begin position="215"/>
        <end position="236"/>
    </location>
</feature>
<evidence type="ECO:0000313" key="2">
    <source>
        <dbReference type="EMBL" id="SEH30361.1"/>
    </source>
</evidence>
<dbReference type="OrthoDB" id="9765258at2"/>
<dbReference type="AlphaFoldDB" id="A0A1H6H3T2"/>
<keyword evidence="1" id="KW-1133">Transmembrane helix</keyword>
<dbReference type="InterPro" id="IPR036197">
    <property type="entry name" value="NarG-like_sf"/>
</dbReference>
<proteinExistence type="predicted"/>
<keyword evidence="3" id="KW-1185">Reference proteome</keyword>
<feature type="transmembrane region" description="Helical" evidence="1">
    <location>
        <begin position="248"/>
        <end position="268"/>
    </location>
</feature>
<keyword evidence="1" id="KW-0472">Membrane</keyword>
<dbReference type="SUPFAM" id="SSF103501">
    <property type="entry name" value="Respiratory nitrate reductase 1 gamma chain"/>
    <property type="match status" value="1"/>
</dbReference>
<dbReference type="EMBL" id="FNWO01000003">
    <property type="protein sequence ID" value="SEH30361.1"/>
    <property type="molecule type" value="Genomic_DNA"/>
</dbReference>
<protein>
    <submittedName>
        <fullName evidence="2">Citrate/tricarballylate utilization protein</fullName>
    </submittedName>
</protein>
<feature type="transmembrane region" description="Helical" evidence="1">
    <location>
        <begin position="313"/>
        <end position="332"/>
    </location>
</feature>
<feature type="transmembrane region" description="Helical" evidence="1">
    <location>
        <begin position="289"/>
        <end position="307"/>
    </location>
</feature>
<reference evidence="3" key="1">
    <citation type="submission" date="2016-10" db="EMBL/GenBank/DDBJ databases">
        <authorList>
            <person name="Varghese N."/>
            <person name="Submissions S."/>
        </authorList>
    </citation>
    <scope>NUCLEOTIDE SEQUENCE [LARGE SCALE GENOMIC DNA]</scope>
    <source>
        <strain evidence="3">DSM 13234</strain>
    </source>
</reference>
<dbReference type="NCBIfam" id="TIGR02484">
    <property type="entry name" value="CitB"/>
    <property type="match status" value="1"/>
</dbReference>
<evidence type="ECO:0000256" key="1">
    <source>
        <dbReference type="SAM" id="Phobius"/>
    </source>
</evidence>
<keyword evidence="1" id="KW-0812">Transmembrane</keyword>
<gene>
    <name evidence="2" type="ORF">SAMN04244559_00899</name>
</gene>
<evidence type="ECO:0000313" key="3">
    <source>
        <dbReference type="Proteomes" id="UP000182983"/>
    </source>
</evidence>
<organism evidence="2 3">
    <name type="scientific">Magnetospirillum fulvum</name>
    <name type="common">Rhodospirillum fulvum</name>
    <dbReference type="NCBI Taxonomy" id="1082"/>
    <lineage>
        <taxon>Bacteria</taxon>
        <taxon>Pseudomonadati</taxon>
        <taxon>Pseudomonadota</taxon>
        <taxon>Alphaproteobacteria</taxon>
        <taxon>Rhodospirillales</taxon>
        <taxon>Rhodospirillaceae</taxon>
        <taxon>Magnetospirillum</taxon>
    </lineage>
</organism>
<dbReference type="RefSeq" id="WP_074765978.1">
    <property type="nucleotide sequence ID" value="NZ_FNWO01000003.1"/>
</dbReference>
<feature type="transmembrane region" description="Helical" evidence="1">
    <location>
        <begin position="135"/>
        <end position="160"/>
    </location>
</feature>
<sequence>MRLDDPREEARRVLRLCNVCNYCNGYCELFRAAERHRIFSDGDLATLAHLCHNCRNCWQACQYAPPHPFAVNVPLVLAELRLLSQTELAWPRPIAHLGLLTLAVSLLPVLLVLLLVPGESLFAAHTGPGAFYRVIPWATMSLAAALPLGWSLLALGVGLVRFWRAGGGARGAEMRAACPEALRDAILLRNLDGGGVGCDDGNGLPSFWRKRFHHLVLGGFLLCLASTMVATLYHHWLGLEAPYPVLSLPVILGSLGGLGLIAGSLGLLALKQGADPAPIAPAAVQSGRLLLGQLVAMAASGLVLLALRDSPAMGILLALHLGTVIGFFVALPHGKFAHAPYRAAALLRAALERRNDER</sequence>
<feature type="transmembrane region" description="Helical" evidence="1">
    <location>
        <begin position="94"/>
        <end position="115"/>
    </location>
</feature>